<dbReference type="PANTHER" id="PTHR33498:SF1">
    <property type="entry name" value="TRANSPOSASE FOR INSERTION SEQUENCE ELEMENT IS1557"/>
    <property type="match status" value="1"/>
</dbReference>
<accession>A0A4D8QN96</accession>
<sequence length="52" mass="5914">MRQDKAAVKAALTMPWSSGQAEAQVNKLKLIKRQMYGRASFDLLRRRVLLPA</sequence>
<dbReference type="InterPro" id="IPR047951">
    <property type="entry name" value="Transpos_ISL3"/>
</dbReference>
<evidence type="ECO:0000313" key="1">
    <source>
        <dbReference type="EMBL" id="QCO10994.1"/>
    </source>
</evidence>
<proteinExistence type="predicted"/>
<dbReference type="RefSeq" id="WP_156355538.1">
    <property type="nucleotide sequence ID" value="NZ_CP012915.1"/>
</dbReference>
<name>A0A4D8QN96_AZOBR</name>
<dbReference type="EMBL" id="CP032340">
    <property type="protein sequence ID" value="QCO10994.1"/>
    <property type="molecule type" value="Genomic_DNA"/>
</dbReference>
<reference evidence="1 2" key="1">
    <citation type="submission" date="2018-09" db="EMBL/GenBank/DDBJ databases">
        <title>Whole genome based analysis of evolution and adaptive divergence in Indian and Brazilian strains of Azospirillum brasilense.</title>
        <authorList>
            <person name="Singh C."/>
            <person name="Tripathi A.K."/>
        </authorList>
    </citation>
    <scope>NUCLEOTIDE SEQUENCE [LARGE SCALE GENOMIC DNA]</scope>
    <source>
        <strain evidence="1 2">MTCC4038</strain>
        <plasmid evidence="1 2">p1</plasmid>
    </source>
</reference>
<dbReference type="PANTHER" id="PTHR33498">
    <property type="entry name" value="TRANSPOSASE FOR INSERTION SEQUENCE ELEMENT IS1557"/>
    <property type="match status" value="1"/>
</dbReference>
<gene>
    <name evidence="1" type="ORF">D3868_18335</name>
</gene>
<keyword evidence="1" id="KW-0614">Plasmid</keyword>
<organism evidence="1 2">
    <name type="scientific">Azospirillum brasilense</name>
    <dbReference type="NCBI Taxonomy" id="192"/>
    <lineage>
        <taxon>Bacteria</taxon>
        <taxon>Pseudomonadati</taxon>
        <taxon>Pseudomonadota</taxon>
        <taxon>Alphaproteobacteria</taxon>
        <taxon>Rhodospirillales</taxon>
        <taxon>Azospirillaceae</taxon>
        <taxon>Azospirillum</taxon>
    </lineage>
</organism>
<evidence type="ECO:0000313" key="2">
    <source>
        <dbReference type="Proteomes" id="UP000298774"/>
    </source>
</evidence>
<protein>
    <submittedName>
        <fullName evidence="1">Transposase</fullName>
    </submittedName>
</protein>
<dbReference type="Proteomes" id="UP000298774">
    <property type="component" value="Plasmid p1"/>
</dbReference>
<dbReference type="AlphaFoldDB" id="A0A4D8QN96"/>
<geneLocation type="plasmid" evidence="1 2">
    <name>p1</name>
</geneLocation>